<accession>A0ACB9SE25</accession>
<protein>
    <submittedName>
        <fullName evidence="1">Uncharacterized protein</fullName>
    </submittedName>
</protein>
<organism evidence="1 2">
    <name type="scientific">Melastoma candidum</name>
    <dbReference type="NCBI Taxonomy" id="119954"/>
    <lineage>
        <taxon>Eukaryota</taxon>
        <taxon>Viridiplantae</taxon>
        <taxon>Streptophyta</taxon>
        <taxon>Embryophyta</taxon>
        <taxon>Tracheophyta</taxon>
        <taxon>Spermatophyta</taxon>
        <taxon>Magnoliopsida</taxon>
        <taxon>eudicotyledons</taxon>
        <taxon>Gunneridae</taxon>
        <taxon>Pentapetalae</taxon>
        <taxon>rosids</taxon>
        <taxon>malvids</taxon>
        <taxon>Myrtales</taxon>
        <taxon>Melastomataceae</taxon>
        <taxon>Melastomatoideae</taxon>
        <taxon>Melastomateae</taxon>
        <taxon>Melastoma</taxon>
    </lineage>
</organism>
<proteinExistence type="predicted"/>
<gene>
    <name evidence="1" type="ORF">MLD38_001695</name>
</gene>
<keyword evidence="2" id="KW-1185">Reference proteome</keyword>
<sequence>MQNPSRAEAERLLGVSEKLLYARDLNGSRDFALLSQETDPLLDGPDQIIAIVDVLLATEKRVSPQSSHHDWYSILQIPRPSDDLDLIKSQYRRLALLLHPDKNKYPFADQAFRFAAAAWTILSEPSRKSLYDKEFANSPSPFAGVDLTSPPPSSSSSKLPVRRNAAEFPLPPSQQQMGSGADPGTTNVNSHGNDDADDGEPQGPVTFWTACPYCYVLYEYPGEYVDYCLRCEGCQRAFQAILIESPPPAVPGKEAYNCCWGMFPLGFEIGPVKTKKVAQAPAPAPPPTGGEALPDWMGQPGGAGASGGTATPAKRKRGRPRKNPVPA</sequence>
<evidence type="ECO:0000313" key="2">
    <source>
        <dbReference type="Proteomes" id="UP001057402"/>
    </source>
</evidence>
<name>A0ACB9SE25_9MYRT</name>
<evidence type="ECO:0000313" key="1">
    <source>
        <dbReference type="EMBL" id="KAI4389473.1"/>
    </source>
</evidence>
<reference evidence="2" key="1">
    <citation type="journal article" date="2023" name="Front. Plant Sci.">
        <title>Chromosomal-level genome assembly of Melastoma candidum provides insights into trichome evolution.</title>
        <authorList>
            <person name="Zhong Y."/>
            <person name="Wu W."/>
            <person name="Sun C."/>
            <person name="Zou P."/>
            <person name="Liu Y."/>
            <person name="Dai S."/>
            <person name="Zhou R."/>
        </authorList>
    </citation>
    <scope>NUCLEOTIDE SEQUENCE [LARGE SCALE GENOMIC DNA]</scope>
</reference>
<dbReference type="Proteomes" id="UP001057402">
    <property type="component" value="Chromosome 1"/>
</dbReference>
<comment type="caution">
    <text evidence="1">The sequence shown here is derived from an EMBL/GenBank/DDBJ whole genome shotgun (WGS) entry which is preliminary data.</text>
</comment>
<dbReference type="EMBL" id="CM042880">
    <property type="protein sequence ID" value="KAI4389473.1"/>
    <property type="molecule type" value="Genomic_DNA"/>
</dbReference>